<dbReference type="GO" id="GO:0072542">
    <property type="term" value="F:protein phosphatase activator activity"/>
    <property type="evidence" value="ECO:0007669"/>
    <property type="project" value="TreeGrafter"/>
</dbReference>
<dbReference type="AlphaFoldDB" id="A0A0L0GBA5"/>
<dbReference type="Pfam" id="PF04802">
    <property type="entry name" value="PP4R3"/>
    <property type="match status" value="1"/>
</dbReference>
<feature type="domain" description="Serine/threonine-protein phosphatase 4 regulatory subunit 3-like central" evidence="4">
    <location>
        <begin position="3"/>
        <end position="417"/>
    </location>
</feature>
<gene>
    <name evidence="5" type="ORF">SARC_01649</name>
</gene>
<dbReference type="RefSeq" id="XP_014160073.1">
    <property type="nucleotide sequence ID" value="XM_014304598.1"/>
</dbReference>
<evidence type="ECO:0000313" key="6">
    <source>
        <dbReference type="Proteomes" id="UP000054560"/>
    </source>
</evidence>
<proteinExistence type="predicted"/>
<feature type="compositionally biased region" description="Polar residues" evidence="3">
    <location>
        <begin position="56"/>
        <end position="71"/>
    </location>
</feature>
<dbReference type="Gene3D" id="1.25.10.10">
    <property type="entry name" value="Leucine-rich Repeat Variant"/>
    <property type="match status" value="1"/>
</dbReference>
<comment type="subcellular location">
    <subcellularLocation>
        <location evidence="1">Nucleus</location>
    </subcellularLocation>
</comment>
<dbReference type="EMBL" id="KQ241664">
    <property type="protein sequence ID" value="KNC86171.1"/>
    <property type="molecule type" value="Genomic_DNA"/>
</dbReference>
<dbReference type="GeneID" id="25902153"/>
<dbReference type="Proteomes" id="UP000054560">
    <property type="component" value="Unassembled WGS sequence"/>
</dbReference>
<dbReference type="eggNOG" id="KOG2175">
    <property type="taxonomic scope" value="Eukaryota"/>
</dbReference>
<dbReference type="OrthoDB" id="27483at2759"/>
<dbReference type="PANTHER" id="PTHR23318:SF0">
    <property type="entry name" value="SERINE_THREONINE-PROTEIN PHOSPHATASE 4 REGULATORY SUBUNIT 3"/>
    <property type="match status" value="1"/>
</dbReference>
<protein>
    <recommendedName>
        <fullName evidence="4">Serine/threonine-protein phosphatase 4 regulatory subunit 3-like central domain-containing protein</fullName>
    </recommendedName>
</protein>
<evidence type="ECO:0000256" key="3">
    <source>
        <dbReference type="SAM" id="MobiDB-lite"/>
    </source>
</evidence>
<keyword evidence="2" id="KW-0539">Nucleus</keyword>
<feature type="region of interest" description="Disordered" evidence="3">
    <location>
        <begin position="56"/>
        <end position="91"/>
    </location>
</feature>
<dbReference type="STRING" id="667725.A0A0L0GBA5"/>
<dbReference type="InterPro" id="IPR051137">
    <property type="entry name" value="PP4R3-like"/>
</dbReference>
<feature type="region of interest" description="Disordered" evidence="3">
    <location>
        <begin position="431"/>
        <end position="460"/>
    </location>
</feature>
<evidence type="ECO:0000259" key="4">
    <source>
        <dbReference type="Pfam" id="PF04802"/>
    </source>
</evidence>
<reference evidence="5 6" key="1">
    <citation type="submission" date="2011-02" db="EMBL/GenBank/DDBJ databases">
        <title>The Genome Sequence of Sphaeroforma arctica JP610.</title>
        <authorList>
            <consortium name="The Broad Institute Genome Sequencing Platform"/>
            <person name="Russ C."/>
            <person name="Cuomo C."/>
            <person name="Young S.K."/>
            <person name="Zeng Q."/>
            <person name="Gargeya S."/>
            <person name="Alvarado L."/>
            <person name="Berlin A."/>
            <person name="Chapman S.B."/>
            <person name="Chen Z."/>
            <person name="Freedman E."/>
            <person name="Gellesch M."/>
            <person name="Goldberg J."/>
            <person name="Griggs A."/>
            <person name="Gujja S."/>
            <person name="Heilman E."/>
            <person name="Heiman D."/>
            <person name="Howarth C."/>
            <person name="Mehta T."/>
            <person name="Neiman D."/>
            <person name="Pearson M."/>
            <person name="Roberts A."/>
            <person name="Saif S."/>
            <person name="Shea T."/>
            <person name="Shenoy N."/>
            <person name="Sisk P."/>
            <person name="Stolte C."/>
            <person name="Sykes S."/>
            <person name="White J."/>
            <person name="Yandava C."/>
            <person name="Burger G."/>
            <person name="Gray M.W."/>
            <person name="Holland P.W.H."/>
            <person name="King N."/>
            <person name="Lang F.B.F."/>
            <person name="Roger A.J."/>
            <person name="Ruiz-Trillo I."/>
            <person name="Haas B."/>
            <person name="Nusbaum C."/>
            <person name="Birren B."/>
        </authorList>
    </citation>
    <scope>NUCLEOTIDE SEQUENCE [LARGE SCALE GENOMIC DNA]</scope>
    <source>
        <strain evidence="5 6">JP610</strain>
    </source>
</reference>
<evidence type="ECO:0000256" key="2">
    <source>
        <dbReference type="ARBA" id="ARBA00023242"/>
    </source>
</evidence>
<dbReference type="GO" id="GO:0005654">
    <property type="term" value="C:nucleoplasm"/>
    <property type="evidence" value="ECO:0007669"/>
    <property type="project" value="TreeGrafter"/>
</dbReference>
<evidence type="ECO:0000313" key="5">
    <source>
        <dbReference type="EMBL" id="KNC86171.1"/>
    </source>
</evidence>
<accession>A0A0L0GBA5</accession>
<sequence length="585" mass="64274">MASNFVAFNKGEIAKSIVEEESAWIDTVFKVLRTPHKSLATAGTGAICRQTYGATTTNGHTSHTPAHSIESSGAAGLPTETERDNGMDTGEVAENRVYSLEEKRHLTLTIRDLLAMCSHSHEAAFRLNVRTKLMEAGLVDIIAVCMSSPDDETRLAATDSIHILLIMDGEAFRQLVRTQYETYTKHAAGEEKDALRNSMLLRVIVHRIVHDSDGSVKALCAEILKSLFDSTAMEGSITDKRSFQSILYNDSFELLVSPLEEYTPGPSDMSMEEAECRTNTIQIIIELLTFFVTRHGYELRNRVLREFLIVKAMSYLSSPETLLKLCAVRFLRPIVGMQDGFYNRHLVENKILIRLTQALIANGPWYNMVHSAILDVLDTVVESSTTVLIDSLVVDLFSTIANVEFTDVFGKFITNYANRHPAEHQRLIVQQQSHVSNPPTSPSTDNESLNETPRGMSITTPSVLSVPTQAAAQLDSSTNTNRFTGVTTNTHNDVDIELDLDTEEGGASMDVMATEDTMEVPETSGFVGAVDGNNLDDTGADTQLADMSMGEDSDIWQSAGVNVKEAVDTHMSTDTNTNAHGIPSL</sequence>
<dbReference type="PANTHER" id="PTHR23318">
    <property type="entry name" value="ATP SYNTHASE GAMMA-RELATED"/>
    <property type="match status" value="1"/>
</dbReference>
<dbReference type="InterPro" id="IPR011989">
    <property type="entry name" value="ARM-like"/>
</dbReference>
<keyword evidence="6" id="KW-1185">Reference proteome</keyword>
<name>A0A0L0GBA5_9EUKA</name>
<dbReference type="InterPro" id="IPR016024">
    <property type="entry name" value="ARM-type_fold"/>
</dbReference>
<dbReference type="SUPFAM" id="SSF48371">
    <property type="entry name" value="ARM repeat"/>
    <property type="match status" value="1"/>
</dbReference>
<evidence type="ECO:0000256" key="1">
    <source>
        <dbReference type="ARBA" id="ARBA00004123"/>
    </source>
</evidence>
<dbReference type="InterPro" id="IPR006887">
    <property type="entry name" value="P4R3-like_central_dom"/>
</dbReference>
<organism evidence="5 6">
    <name type="scientific">Sphaeroforma arctica JP610</name>
    <dbReference type="NCBI Taxonomy" id="667725"/>
    <lineage>
        <taxon>Eukaryota</taxon>
        <taxon>Ichthyosporea</taxon>
        <taxon>Ichthyophonida</taxon>
        <taxon>Sphaeroforma</taxon>
    </lineage>
</organism>
<dbReference type="GO" id="GO:0030289">
    <property type="term" value="C:protein phosphatase 4 complex"/>
    <property type="evidence" value="ECO:0007669"/>
    <property type="project" value="TreeGrafter"/>
</dbReference>